<feature type="compositionally biased region" description="Low complexity" evidence="1">
    <location>
        <begin position="126"/>
        <end position="135"/>
    </location>
</feature>
<gene>
    <name evidence="2" type="ORF">GPUH_LOCUS553</name>
</gene>
<dbReference type="Proteomes" id="UP000271098">
    <property type="component" value="Unassembled WGS sequence"/>
</dbReference>
<name>A0A183CVR2_9BILA</name>
<feature type="compositionally biased region" description="Basic and acidic residues" evidence="1">
    <location>
        <begin position="149"/>
        <end position="159"/>
    </location>
</feature>
<dbReference type="AlphaFoldDB" id="A0A183CVR2"/>
<dbReference type="EMBL" id="UYRT01000515">
    <property type="protein sequence ID" value="VDK28295.1"/>
    <property type="molecule type" value="Genomic_DNA"/>
</dbReference>
<evidence type="ECO:0000256" key="1">
    <source>
        <dbReference type="SAM" id="MobiDB-lite"/>
    </source>
</evidence>
<feature type="region of interest" description="Disordered" evidence="1">
    <location>
        <begin position="77"/>
        <end position="159"/>
    </location>
</feature>
<organism evidence="4">
    <name type="scientific">Gongylonema pulchrum</name>
    <dbReference type="NCBI Taxonomy" id="637853"/>
    <lineage>
        <taxon>Eukaryota</taxon>
        <taxon>Metazoa</taxon>
        <taxon>Ecdysozoa</taxon>
        <taxon>Nematoda</taxon>
        <taxon>Chromadorea</taxon>
        <taxon>Rhabditida</taxon>
        <taxon>Spirurina</taxon>
        <taxon>Spiruromorpha</taxon>
        <taxon>Spiruroidea</taxon>
        <taxon>Gongylonematidae</taxon>
        <taxon>Gongylonema</taxon>
    </lineage>
</organism>
<accession>A0A183CVR2</accession>
<feature type="region of interest" description="Disordered" evidence="1">
    <location>
        <begin position="276"/>
        <end position="309"/>
    </location>
</feature>
<protein>
    <submittedName>
        <fullName evidence="4">Microtubule-associated protein 9</fullName>
    </submittedName>
</protein>
<reference evidence="2 3" key="2">
    <citation type="submission" date="2018-11" db="EMBL/GenBank/DDBJ databases">
        <authorList>
            <consortium name="Pathogen Informatics"/>
        </authorList>
    </citation>
    <scope>NUCLEOTIDE SEQUENCE [LARGE SCALE GENOMIC DNA]</scope>
</reference>
<feature type="region of interest" description="Disordered" evidence="1">
    <location>
        <begin position="173"/>
        <end position="202"/>
    </location>
</feature>
<proteinExistence type="predicted"/>
<reference evidence="4" key="1">
    <citation type="submission" date="2016-06" db="UniProtKB">
        <authorList>
            <consortium name="WormBaseParasite"/>
        </authorList>
    </citation>
    <scope>IDENTIFICATION</scope>
</reference>
<keyword evidence="3" id="KW-1185">Reference proteome</keyword>
<evidence type="ECO:0000313" key="3">
    <source>
        <dbReference type="Proteomes" id="UP000271098"/>
    </source>
</evidence>
<evidence type="ECO:0000313" key="4">
    <source>
        <dbReference type="WBParaSite" id="GPUH_0000055301-mRNA-1"/>
    </source>
</evidence>
<sequence length="309" mass="36242">KSGVTVERWQRESDDEEETSKSTNKYESEQESIVNLHELPTVESIYVESSDVINDKELLSSSNTAVRRTRRRYSIDRLEEKQTSAGLKKSGQVKTEEENAAREETFNTNAKHRLSRTSFSKVKETSSQMSVSSQRQSEETLSSGKAAYKVKEERKKEAKKNYDIWKERIDEATRERKRREKEEAEKLKKEKEEEKRRKNEEARKTFEVWKNDRLHRLMAERKERLQYEERERLKRKQESEAKYSEAQKAFTAWCPFRTAARDAGCWVRAPGVGTGGREGGWLGKVKEGNKDTSQEFEAKAVDTVKRRRK</sequence>
<dbReference type="WBParaSite" id="GPUH_0000055301-mRNA-1">
    <property type="protein sequence ID" value="GPUH_0000055301-mRNA-1"/>
    <property type="gene ID" value="GPUH_0000055301"/>
</dbReference>
<feature type="compositionally biased region" description="Basic and acidic residues" evidence="1">
    <location>
        <begin position="284"/>
        <end position="309"/>
    </location>
</feature>
<evidence type="ECO:0000313" key="2">
    <source>
        <dbReference type="EMBL" id="VDK28295.1"/>
    </source>
</evidence>
<feature type="region of interest" description="Disordered" evidence="1">
    <location>
        <begin position="1"/>
        <end position="31"/>
    </location>
</feature>
<feature type="compositionally biased region" description="Basic and acidic residues" evidence="1">
    <location>
        <begin position="94"/>
        <end position="105"/>
    </location>
</feature>